<accession>A0A399EVS3</accession>
<keyword evidence="3" id="KW-1003">Cell membrane</keyword>
<comment type="caution">
    <text evidence="9">The sequence shown here is derived from an EMBL/GenBank/DDBJ whole genome shotgun (WGS) entry which is preliminary data.</text>
</comment>
<dbReference type="PANTHER" id="PTHR30151:SF38">
    <property type="entry name" value="ALIPHATIC SULFONATES TRANSPORT PERMEASE PROTEIN SSUC-RELATED"/>
    <property type="match status" value="1"/>
</dbReference>
<dbReference type="GO" id="GO:0005886">
    <property type="term" value="C:plasma membrane"/>
    <property type="evidence" value="ECO:0007669"/>
    <property type="project" value="UniProtKB-SubCell"/>
</dbReference>
<keyword evidence="2 7" id="KW-0813">Transport</keyword>
<dbReference type="AlphaFoldDB" id="A0A399EVS3"/>
<keyword evidence="4 7" id="KW-0812">Transmembrane</keyword>
<evidence type="ECO:0000256" key="2">
    <source>
        <dbReference type="ARBA" id="ARBA00022448"/>
    </source>
</evidence>
<gene>
    <name evidence="9" type="primary">ssuC</name>
    <name evidence="9" type="ORF">Mrose_01245</name>
</gene>
<evidence type="ECO:0000259" key="8">
    <source>
        <dbReference type="PROSITE" id="PS50928"/>
    </source>
</evidence>
<feature type="domain" description="ABC transmembrane type-1" evidence="8">
    <location>
        <begin position="69"/>
        <end position="253"/>
    </location>
</feature>
<proteinExistence type="inferred from homology"/>
<dbReference type="OrthoDB" id="9783295at2"/>
<evidence type="ECO:0000313" key="10">
    <source>
        <dbReference type="Proteomes" id="UP000265341"/>
    </source>
</evidence>
<protein>
    <submittedName>
        <fullName evidence="9">Putative aliphatic sulfonates transport permease protein SsuC</fullName>
    </submittedName>
</protein>
<feature type="transmembrane region" description="Helical" evidence="7">
    <location>
        <begin position="106"/>
        <end position="127"/>
    </location>
</feature>
<keyword evidence="6 7" id="KW-0472">Membrane</keyword>
<feature type="transmembrane region" description="Helical" evidence="7">
    <location>
        <begin position="133"/>
        <end position="154"/>
    </location>
</feature>
<sequence>MEALPARTSTRSQGDFSRSLGLRLLSLLSIVLVWLGLSWLLGRTVVPGPVETVEFLIREHERGQLWVHIWITLWRVLLSFAITMALGVLIGVAVGISRTLDRLLEAWVVTGLAVPRILPLVVCYLLIGLNDTAAIVALVIIMVPQVIVQMREGIRSIDVKLVEMARALRRPRGQIWRQVVLPQLAPYLLGTARGVLSLSWKMVVFAELIGRTSGVGYQINFYFQMFEMRGILAYGLAMTLVLAAIDLSMLALSERAFRWRRPVEQVI</sequence>
<dbReference type="Gene3D" id="1.10.3720.10">
    <property type="entry name" value="MetI-like"/>
    <property type="match status" value="1"/>
</dbReference>
<evidence type="ECO:0000256" key="5">
    <source>
        <dbReference type="ARBA" id="ARBA00022989"/>
    </source>
</evidence>
<feature type="transmembrane region" description="Helical" evidence="7">
    <location>
        <begin position="20"/>
        <end position="41"/>
    </location>
</feature>
<dbReference type="GO" id="GO:0055085">
    <property type="term" value="P:transmembrane transport"/>
    <property type="evidence" value="ECO:0007669"/>
    <property type="project" value="InterPro"/>
</dbReference>
<comment type="similarity">
    <text evidence="7">Belongs to the binding-protein-dependent transport system permease family.</text>
</comment>
<evidence type="ECO:0000256" key="6">
    <source>
        <dbReference type="ARBA" id="ARBA00023136"/>
    </source>
</evidence>
<dbReference type="Pfam" id="PF00528">
    <property type="entry name" value="BPD_transp_1"/>
    <property type="match status" value="1"/>
</dbReference>
<evidence type="ECO:0000313" key="9">
    <source>
        <dbReference type="EMBL" id="RIH87536.1"/>
    </source>
</evidence>
<feature type="transmembrane region" description="Helical" evidence="7">
    <location>
        <begin position="175"/>
        <end position="196"/>
    </location>
</feature>
<dbReference type="PANTHER" id="PTHR30151">
    <property type="entry name" value="ALKANE SULFONATE ABC TRANSPORTER-RELATED, MEMBRANE SUBUNIT"/>
    <property type="match status" value="1"/>
</dbReference>
<evidence type="ECO:0000256" key="4">
    <source>
        <dbReference type="ARBA" id="ARBA00022692"/>
    </source>
</evidence>
<evidence type="ECO:0000256" key="3">
    <source>
        <dbReference type="ARBA" id="ARBA00022475"/>
    </source>
</evidence>
<keyword evidence="5 7" id="KW-1133">Transmembrane helix</keyword>
<dbReference type="EMBL" id="QWLA01000018">
    <property type="protein sequence ID" value="RIH87536.1"/>
    <property type="molecule type" value="Genomic_DNA"/>
</dbReference>
<dbReference type="RefSeq" id="WP_119276567.1">
    <property type="nucleotide sequence ID" value="NZ_QWLA01000018.1"/>
</dbReference>
<organism evidence="9 10">
    <name type="scientific">Calidithermus roseus</name>
    <dbReference type="NCBI Taxonomy" id="1644118"/>
    <lineage>
        <taxon>Bacteria</taxon>
        <taxon>Thermotogati</taxon>
        <taxon>Deinococcota</taxon>
        <taxon>Deinococci</taxon>
        <taxon>Thermales</taxon>
        <taxon>Thermaceae</taxon>
        <taxon>Calidithermus</taxon>
    </lineage>
</organism>
<evidence type="ECO:0000256" key="7">
    <source>
        <dbReference type="RuleBase" id="RU363032"/>
    </source>
</evidence>
<keyword evidence="10" id="KW-1185">Reference proteome</keyword>
<dbReference type="InterPro" id="IPR035906">
    <property type="entry name" value="MetI-like_sf"/>
</dbReference>
<reference evidence="9 10" key="1">
    <citation type="submission" date="2018-08" db="EMBL/GenBank/DDBJ databases">
        <title>Meiothermus roseus NBRC 110900 genome sequencing project.</title>
        <authorList>
            <person name="Da Costa M.S."/>
            <person name="Albuquerque L."/>
            <person name="Raposo P."/>
            <person name="Froufe H.J.C."/>
            <person name="Barroso C.S."/>
            <person name="Egas C."/>
        </authorList>
    </citation>
    <scope>NUCLEOTIDE SEQUENCE [LARGE SCALE GENOMIC DNA]</scope>
    <source>
        <strain evidence="9 10">NBRC 110900</strain>
    </source>
</reference>
<dbReference type="Proteomes" id="UP000265341">
    <property type="component" value="Unassembled WGS sequence"/>
</dbReference>
<feature type="transmembrane region" description="Helical" evidence="7">
    <location>
        <begin position="231"/>
        <end position="252"/>
    </location>
</feature>
<comment type="subcellular location">
    <subcellularLocation>
        <location evidence="1 7">Cell membrane</location>
        <topology evidence="1 7">Multi-pass membrane protein</topology>
    </subcellularLocation>
</comment>
<dbReference type="InterPro" id="IPR000515">
    <property type="entry name" value="MetI-like"/>
</dbReference>
<dbReference type="CDD" id="cd06261">
    <property type="entry name" value="TM_PBP2"/>
    <property type="match status" value="1"/>
</dbReference>
<name>A0A399EVS3_9DEIN</name>
<dbReference type="PROSITE" id="PS50928">
    <property type="entry name" value="ABC_TM1"/>
    <property type="match status" value="1"/>
</dbReference>
<feature type="transmembrane region" description="Helical" evidence="7">
    <location>
        <begin position="73"/>
        <end position="94"/>
    </location>
</feature>
<dbReference type="SUPFAM" id="SSF161098">
    <property type="entry name" value="MetI-like"/>
    <property type="match status" value="1"/>
</dbReference>
<evidence type="ECO:0000256" key="1">
    <source>
        <dbReference type="ARBA" id="ARBA00004651"/>
    </source>
</evidence>